<accession>A0ABY5IV55</accession>
<dbReference type="Proteomes" id="UP001059844">
    <property type="component" value="Chromosome"/>
</dbReference>
<dbReference type="RefSeq" id="WP_256552362.1">
    <property type="nucleotide sequence ID" value="NZ_CP101751.1"/>
</dbReference>
<dbReference type="EMBL" id="CP101751">
    <property type="protein sequence ID" value="UUC46703.1"/>
    <property type="molecule type" value="Genomic_DNA"/>
</dbReference>
<keyword evidence="3" id="KW-1185">Reference proteome</keyword>
<evidence type="ECO:0000313" key="1">
    <source>
        <dbReference type="EMBL" id="UUC46703.1"/>
    </source>
</evidence>
<evidence type="ECO:0000313" key="3">
    <source>
        <dbReference type="Proteomes" id="UP001059844"/>
    </source>
</evidence>
<protein>
    <recommendedName>
        <fullName evidence="4">Lipoprotein</fullName>
    </recommendedName>
</protein>
<organism evidence="1 3">
    <name type="scientific">Flavobacterium cerinum</name>
    <dbReference type="NCBI Taxonomy" id="2502784"/>
    <lineage>
        <taxon>Bacteria</taxon>
        <taxon>Pseudomonadati</taxon>
        <taxon>Bacteroidota</taxon>
        <taxon>Flavobacteriia</taxon>
        <taxon>Flavobacteriales</taxon>
        <taxon>Flavobacteriaceae</taxon>
        <taxon>Flavobacterium</taxon>
    </lineage>
</organism>
<reference evidence="1" key="1">
    <citation type="submission" date="2022-07" db="EMBL/GenBank/DDBJ databases">
        <title>Isolation, identification, and degradation of a PFOSA degrading strain from sewage treatment plant.</title>
        <authorList>
            <person name="Zhang L."/>
            <person name="Huo Y."/>
        </authorList>
    </citation>
    <scope>NUCLEOTIDE SEQUENCE</scope>
    <source>
        <strain evidence="1">C1</strain>
    </source>
</reference>
<evidence type="ECO:0008006" key="4">
    <source>
        <dbReference type="Google" id="ProtNLM"/>
    </source>
</evidence>
<gene>
    <name evidence="1" type="ORF">NOX80_05760</name>
    <name evidence="2" type="ORF">NOX80_05785</name>
</gene>
<sequence>MKERIKIVVFSVLVIICFSCNLKEKDYNENINELNEYINNIEKPRNVKFKIYELNSNVSRIGPSDNCLVAILTYSKDDFLRIKNEIVKEEPVDIKFIKKDDKLAWFPKSVTDEFVLKGDLYYSIKAKSYKANCFYKDPYIHGFCFFTDQNEIFLSLYAL</sequence>
<evidence type="ECO:0000313" key="2">
    <source>
        <dbReference type="EMBL" id="UUC46708.1"/>
    </source>
</evidence>
<dbReference type="EMBL" id="CP101751">
    <property type="protein sequence ID" value="UUC46708.1"/>
    <property type="molecule type" value="Genomic_DNA"/>
</dbReference>
<proteinExistence type="predicted"/>
<name>A0ABY5IV55_9FLAO</name>